<dbReference type="OrthoDB" id="663225at2"/>
<feature type="transmembrane region" description="Helical" evidence="1">
    <location>
        <begin position="158"/>
        <end position="178"/>
    </location>
</feature>
<dbReference type="EMBL" id="SEWY01000003">
    <property type="protein sequence ID" value="TBH73057.1"/>
    <property type="molecule type" value="Genomic_DNA"/>
</dbReference>
<comment type="caution">
    <text evidence="2">The sequence shown here is derived from an EMBL/GenBank/DDBJ whole genome shotgun (WGS) entry which is preliminary data.</text>
</comment>
<reference evidence="2 3" key="1">
    <citation type="submission" date="2019-02" db="EMBL/GenBank/DDBJ databases">
        <title>Genome of a new Bacteroidetes strain.</title>
        <authorList>
            <person name="Pitt A."/>
        </authorList>
    </citation>
    <scope>NUCLEOTIDE SEQUENCE [LARGE SCALE GENOMIC DNA]</scope>
    <source>
        <strain evidence="2 3">103A-SOEBACH</strain>
    </source>
</reference>
<keyword evidence="1" id="KW-0812">Transmembrane</keyword>
<name>A0A4Q9BB59_9BACT</name>
<keyword evidence="1" id="KW-1133">Transmembrane helix</keyword>
<organism evidence="2 3">
    <name type="scientific">Aquirufa antheringensis</name>
    <dbReference type="NCBI Taxonomy" id="2516559"/>
    <lineage>
        <taxon>Bacteria</taxon>
        <taxon>Pseudomonadati</taxon>
        <taxon>Bacteroidota</taxon>
        <taxon>Cytophagia</taxon>
        <taxon>Cytophagales</taxon>
        <taxon>Flectobacillaceae</taxon>
        <taxon>Aquirufa</taxon>
    </lineage>
</organism>
<sequence length="182" mass="20833">MKKVIIGSLVGGLIIFIWQTMSHVALNLHEPVQQYTAKQDTILHFLNKQELAPGGYILPRMSHNQSMEELEGFTKSIAGMPWARIIYYSSYKTDMTMNMVRGFAVDVLMVFLLVWIISKLKIPRRSSIVGVSIAIGFIAFCQTSYTEHIWYPVFDLRAQLMDAVIAWGLCGFWLSRYFGQNN</sequence>
<gene>
    <name evidence="2" type="ORF">EWU20_06690</name>
</gene>
<dbReference type="AlphaFoldDB" id="A0A4Q9BB59"/>
<feature type="transmembrane region" description="Helical" evidence="1">
    <location>
        <begin position="99"/>
        <end position="116"/>
    </location>
</feature>
<feature type="transmembrane region" description="Helical" evidence="1">
    <location>
        <begin position="128"/>
        <end position="146"/>
    </location>
</feature>
<evidence type="ECO:0000313" key="2">
    <source>
        <dbReference type="EMBL" id="TBH73057.1"/>
    </source>
</evidence>
<accession>A0A4Q9BB59</accession>
<evidence type="ECO:0000256" key="1">
    <source>
        <dbReference type="SAM" id="Phobius"/>
    </source>
</evidence>
<evidence type="ECO:0000313" key="3">
    <source>
        <dbReference type="Proteomes" id="UP000293583"/>
    </source>
</evidence>
<protein>
    <submittedName>
        <fullName evidence="2">Uncharacterized protein</fullName>
    </submittedName>
</protein>
<dbReference type="Proteomes" id="UP000293583">
    <property type="component" value="Unassembled WGS sequence"/>
</dbReference>
<dbReference type="RefSeq" id="WP_130923210.1">
    <property type="nucleotide sequence ID" value="NZ_JAANON010000004.1"/>
</dbReference>
<keyword evidence="1" id="KW-0472">Membrane</keyword>
<keyword evidence="3" id="KW-1185">Reference proteome</keyword>
<proteinExistence type="predicted"/>